<evidence type="ECO:0000313" key="2">
    <source>
        <dbReference type="Proteomes" id="UP000284178"/>
    </source>
</evidence>
<organism evidence="1 2">
    <name type="scientific">Holdemania filiformis</name>
    <dbReference type="NCBI Taxonomy" id="61171"/>
    <lineage>
        <taxon>Bacteria</taxon>
        <taxon>Bacillati</taxon>
        <taxon>Bacillota</taxon>
        <taxon>Erysipelotrichia</taxon>
        <taxon>Erysipelotrichales</taxon>
        <taxon>Erysipelotrichaceae</taxon>
        <taxon>Holdemania</taxon>
    </lineage>
</organism>
<comment type="caution">
    <text evidence="1">The sequence shown here is derived from an EMBL/GenBank/DDBJ whole genome shotgun (WGS) entry which is preliminary data.</text>
</comment>
<dbReference type="EMBL" id="QRUP01000030">
    <property type="protein sequence ID" value="RGR67824.1"/>
    <property type="molecule type" value="Genomic_DNA"/>
</dbReference>
<evidence type="ECO:0000313" key="1">
    <source>
        <dbReference type="EMBL" id="RGR67824.1"/>
    </source>
</evidence>
<gene>
    <name evidence="1" type="ORF">DWY25_16510</name>
</gene>
<name>A0A412FI33_9FIRM</name>
<dbReference type="AlphaFoldDB" id="A0A412FI33"/>
<proteinExistence type="predicted"/>
<dbReference type="Proteomes" id="UP000284178">
    <property type="component" value="Unassembled WGS sequence"/>
</dbReference>
<protein>
    <submittedName>
        <fullName evidence="1">Uncharacterized protein</fullName>
    </submittedName>
</protein>
<keyword evidence="2" id="KW-1185">Reference proteome</keyword>
<accession>A0A412FI33</accession>
<sequence>MKGKPREEDKFRAVEIFLVPAFVQQGLERSADEKNYTTLINSFEFPGGVLLRGYPACMLD</sequence>
<reference evidence="1 2" key="1">
    <citation type="submission" date="2018-08" db="EMBL/GenBank/DDBJ databases">
        <title>A genome reference for cultivated species of the human gut microbiota.</title>
        <authorList>
            <person name="Zou Y."/>
            <person name="Xue W."/>
            <person name="Luo G."/>
        </authorList>
    </citation>
    <scope>NUCLEOTIDE SEQUENCE [LARGE SCALE GENOMIC DNA]</scope>
    <source>
        <strain evidence="1 2">AF24-29</strain>
    </source>
</reference>